<comment type="caution">
    <text evidence="2">The sequence shown here is derived from an EMBL/GenBank/DDBJ whole genome shotgun (WGS) entry which is preliminary data.</text>
</comment>
<evidence type="ECO:0000313" key="3">
    <source>
        <dbReference type="Proteomes" id="UP000321261"/>
    </source>
</evidence>
<dbReference type="Gene3D" id="3.30.70.100">
    <property type="match status" value="1"/>
</dbReference>
<feature type="domain" description="EthD" evidence="1">
    <location>
        <begin position="12"/>
        <end position="107"/>
    </location>
</feature>
<protein>
    <submittedName>
        <fullName evidence="2">EthD domain-containing protein</fullName>
    </submittedName>
</protein>
<accession>A0A561SLL0</accession>
<evidence type="ECO:0000259" key="1">
    <source>
        <dbReference type="Pfam" id="PF07110"/>
    </source>
</evidence>
<dbReference type="AlphaFoldDB" id="A0A561SLL0"/>
<dbReference type="InterPro" id="IPR011008">
    <property type="entry name" value="Dimeric_a/b-barrel"/>
</dbReference>
<dbReference type="GO" id="GO:0016491">
    <property type="term" value="F:oxidoreductase activity"/>
    <property type="evidence" value="ECO:0007669"/>
    <property type="project" value="InterPro"/>
</dbReference>
<proteinExistence type="predicted"/>
<dbReference type="EMBL" id="VIWU01000001">
    <property type="protein sequence ID" value="TWF75751.1"/>
    <property type="molecule type" value="Genomic_DNA"/>
</dbReference>
<gene>
    <name evidence="2" type="ORF">FHX44_111636</name>
</gene>
<name>A0A561SLL0_9PSEU</name>
<sequence>MVKLVYILRARDDVDPGQFHRYWLEVHGPKVRAVAEAIRARRYVQSHTIDTRLNDALVESRGMAPIYEGITEVWWDTLDDLHAAVASADGAEAMQMLLEDESTFIDFARSTIFMTEEHEIFDHTVAPDGGTAGTGASLS</sequence>
<dbReference type="RefSeq" id="WP_147254902.1">
    <property type="nucleotide sequence ID" value="NZ_VIWU01000001.1"/>
</dbReference>
<dbReference type="Pfam" id="PF07110">
    <property type="entry name" value="EthD"/>
    <property type="match status" value="1"/>
</dbReference>
<evidence type="ECO:0000313" key="2">
    <source>
        <dbReference type="EMBL" id="TWF75751.1"/>
    </source>
</evidence>
<dbReference type="Proteomes" id="UP000321261">
    <property type="component" value="Unassembled WGS sequence"/>
</dbReference>
<dbReference type="SUPFAM" id="SSF54909">
    <property type="entry name" value="Dimeric alpha+beta barrel"/>
    <property type="match status" value="1"/>
</dbReference>
<reference evidence="2 3" key="1">
    <citation type="submission" date="2019-06" db="EMBL/GenBank/DDBJ databases">
        <title>Sequencing the genomes of 1000 actinobacteria strains.</title>
        <authorList>
            <person name="Klenk H.-P."/>
        </authorList>
    </citation>
    <scope>NUCLEOTIDE SEQUENCE [LARGE SCALE GENOMIC DNA]</scope>
    <source>
        <strain evidence="2 3">DSM 45671</strain>
    </source>
</reference>
<dbReference type="OrthoDB" id="3535638at2"/>
<organism evidence="2 3">
    <name type="scientific">Pseudonocardia hierapolitana</name>
    <dbReference type="NCBI Taxonomy" id="1128676"/>
    <lineage>
        <taxon>Bacteria</taxon>
        <taxon>Bacillati</taxon>
        <taxon>Actinomycetota</taxon>
        <taxon>Actinomycetes</taxon>
        <taxon>Pseudonocardiales</taxon>
        <taxon>Pseudonocardiaceae</taxon>
        <taxon>Pseudonocardia</taxon>
    </lineage>
</organism>
<keyword evidence="3" id="KW-1185">Reference proteome</keyword>
<dbReference type="InterPro" id="IPR009799">
    <property type="entry name" value="EthD_dom"/>
</dbReference>